<gene>
    <name evidence="1" type="ORF">HPB51_027903</name>
</gene>
<comment type="caution">
    <text evidence="1">The sequence shown here is derived from an EMBL/GenBank/DDBJ whole genome shotgun (WGS) entry which is preliminary data.</text>
</comment>
<sequence>MDDVRKSWFPKFSDLLRHGSSTIHAGVKPLVMYDASCIRACKEYGSDVDIFCSFLHECRLAWPQQPEQGGAVPLDVLITLAMNWQVALFCEVRAMRLSLAPNWRIILRPGSFVPLMYQHHVMVKDSGGYARSSVSLFARAERAAVSSRFYLLVSAAIDMVNSSEWLDAEVLAARVLTAENSLSTQLHLWPPKKCLEHDVFRHMYDAFPSTESSFTKYWVSSPLAVRLRHTARAPTSSF</sequence>
<reference evidence="1" key="2">
    <citation type="submission" date="2021-09" db="EMBL/GenBank/DDBJ databases">
        <authorList>
            <person name="Jia N."/>
            <person name="Wang J."/>
            <person name="Shi W."/>
            <person name="Du L."/>
            <person name="Sun Y."/>
            <person name="Zhan W."/>
            <person name="Jiang J."/>
            <person name="Wang Q."/>
            <person name="Zhang B."/>
            <person name="Ji P."/>
            <person name="Sakyi L.B."/>
            <person name="Cui X."/>
            <person name="Yuan T."/>
            <person name="Jiang B."/>
            <person name="Yang W."/>
            <person name="Lam T.T.-Y."/>
            <person name="Chang Q."/>
            <person name="Ding S."/>
            <person name="Wang X."/>
            <person name="Zhu J."/>
            <person name="Ruan X."/>
            <person name="Zhao L."/>
            <person name="Wei J."/>
            <person name="Que T."/>
            <person name="Du C."/>
            <person name="Cheng J."/>
            <person name="Dai P."/>
            <person name="Han X."/>
            <person name="Huang E."/>
            <person name="Gao Y."/>
            <person name="Liu J."/>
            <person name="Shao H."/>
            <person name="Ye R."/>
            <person name="Li L."/>
            <person name="Wei W."/>
            <person name="Wang X."/>
            <person name="Wang C."/>
            <person name="Huo Q."/>
            <person name="Li W."/>
            <person name="Guo W."/>
            <person name="Chen H."/>
            <person name="Chen S."/>
            <person name="Zhou L."/>
            <person name="Zhou L."/>
            <person name="Ni X."/>
            <person name="Tian J."/>
            <person name="Zhou Y."/>
            <person name="Sheng Y."/>
            <person name="Liu T."/>
            <person name="Pan Y."/>
            <person name="Xia L."/>
            <person name="Li J."/>
            <person name="Zhao F."/>
            <person name="Cao W."/>
        </authorList>
    </citation>
    <scope>NUCLEOTIDE SEQUENCE</scope>
    <source>
        <strain evidence="1">Rmic-2018</strain>
        <tissue evidence="1">Larvae</tissue>
    </source>
</reference>
<evidence type="ECO:0000313" key="1">
    <source>
        <dbReference type="EMBL" id="KAH7958118.1"/>
    </source>
</evidence>
<dbReference type="AlphaFoldDB" id="A0A9J6CZ21"/>
<keyword evidence="2" id="KW-1185">Reference proteome</keyword>
<dbReference type="Proteomes" id="UP000821866">
    <property type="component" value="Unassembled WGS sequence"/>
</dbReference>
<name>A0A9J6CZ21_RHIMP</name>
<protein>
    <submittedName>
        <fullName evidence="1">Uncharacterized protein</fullName>
    </submittedName>
</protein>
<proteinExistence type="predicted"/>
<accession>A0A9J6CZ21</accession>
<evidence type="ECO:0000313" key="2">
    <source>
        <dbReference type="Proteomes" id="UP000821866"/>
    </source>
</evidence>
<organism evidence="1 2">
    <name type="scientific">Rhipicephalus microplus</name>
    <name type="common">Cattle tick</name>
    <name type="synonym">Boophilus microplus</name>
    <dbReference type="NCBI Taxonomy" id="6941"/>
    <lineage>
        <taxon>Eukaryota</taxon>
        <taxon>Metazoa</taxon>
        <taxon>Ecdysozoa</taxon>
        <taxon>Arthropoda</taxon>
        <taxon>Chelicerata</taxon>
        <taxon>Arachnida</taxon>
        <taxon>Acari</taxon>
        <taxon>Parasitiformes</taxon>
        <taxon>Ixodida</taxon>
        <taxon>Ixodoidea</taxon>
        <taxon>Ixodidae</taxon>
        <taxon>Rhipicephalinae</taxon>
        <taxon>Rhipicephalus</taxon>
        <taxon>Boophilus</taxon>
    </lineage>
</organism>
<dbReference type="EMBL" id="JABSTU010004502">
    <property type="protein sequence ID" value="KAH7958118.1"/>
    <property type="molecule type" value="Genomic_DNA"/>
</dbReference>
<reference evidence="1" key="1">
    <citation type="journal article" date="2020" name="Cell">
        <title>Large-Scale Comparative Analyses of Tick Genomes Elucidate Their Genetic Diversity and Vector Capacities.</title>
        <authorList>
            <consortium name="Tick Genome and Microbiome Consortium (TIGMIC)"/>
            <person name="Jia N."/>
            <person name="Wang J."/>
            <person name="Shi W."/>
            <person name="Du L."/>
            <person name="Sun Y."/>
            <person name="Zhan W."/>
            <person name="Jiang J.F."/>
            <person name="Wang Q."/>
            <person name="Zhang B."/>
            <person name="Ji P."/>
            <person name="Bell-Sakyi L."/>
            <person name="Cui X.M."/>
            <person name="Yuan T.T."/>
            <person name="Jiang B.G."/>
            <person name="Yang W.F."/>
            <person name="Lam T.T."/>
            <person name="Chang Q.C."/>
            <person name="Ding S.J."/>
            <person name="Wang X.J."/>
            <person name="Zhu J.G."/>
            <person name="Ruan X.D."/>
            <person name="Zhao L."/>
            <person name="Wei J.T."/>
            <person name="Ye R.Z."/>
            <person name="Que T.C."/>
            <person name="Du C.H."/>
            <person name="Zhou Y.H."/>
            <person name="Cheng J.X."/>
            <person name="Dai P.F."/>
            <person name="Guo W.B."/>
            <person name="Han X.H."/>
            <person name="Huang E.J."/>
            <person name="Li L.F."/>
            <person name="Wei W."/>
            <person name="Gao Y.C."/>
            <person name="Liu J.Z."/>
            <person name="Shao H.Z."/>
            <person name="Wang X."/>
            <person name="Wang C.C."/>
            <person name="Yang T.C."/>
            <person name="Huo Q.B."/>
            <person name="Li W."/>
            <person name="Chen H.Y."/>
            <person name="Chen S.E."/>
            <person name="Zhou L.G."/>
            <person name="Ni X.B."/>
            <person name="Tian J.H."/>
            <person name="Sheng Y."/>
            <person name="Liu T."/>
            <person name="Pan Y.S."/>
            <person name="Xia L.Y."/>
            <person name="Li J."/>
            <person name="Zhao F."/>
            <person name="Cao W.C."/>
        </authorList>
    </citation>
    <scope>NUCLEOTIDE SEQUENCE</scope>
    <source>
        <strain evidence="1">Rmic-2018</strain>
    </source>
</reference>